<dbReference type="PANTHER" id="PTHR45947">
    <property type="entry name" value="SULFOQUINOVOSYL TRANSFERASE SQD2"/>
    <property type="match status" value="1"/>
</dbReference>
<evidence type="ECO:0000313" key="3">
    <source>
        <dbReference type="EMBL" id="RKX72390.1"/>
    </source>
</evidence>
<protein>
    <recommendedName>
        <fullName evidence="5">Glycosyltransferase family 1 protein</fullName>
    </recommendedName>
</protein>
<dbReference type="GO" id="GO:0016757">
    <property type="term" value="F:glycosyltransferase activity"/>
    <property type="evidence" value="ECO:0007669"/>
    <property type="project" value="InterPro"/>
</dbReference>
<reference evidence="3 4" key="1">
    <citation type="submission" date="2018-06" db="EMBL/GenBank/DDBJ databases">
        <title>Extensive metabolic versatility and redundancy in microbially diverse, dynamic hydrothermal sediments.</title>
        <authorList>
            <person name="Dombrowski N."/>
            <person name="Teske A."/>
            <person name="Baker B.J."/>
        </authorList>
    </citation>
    <scope>NUCLEOTIDE SEQUENCE [LARGE SCALE GENOMIC DNA]</scope>
    <source>
        <strain evidence="3">B10_G13</strain>
    </source>
</reference>
<dbReference type="CDD" id="cd03801">
    <property type="entry name" value="GT4_PimA-like"/>
    <property type="match status" value="1"/>
</dbReference>
<evidence type="ECO:0008006" key="5">
    <source>
        <dbReference type="Google" id="ProtNLM"/>
    </source>
</evidence>
<evidence type="ECO:0000313" key="4">
    <source>
        <dbReference type="Proteomes" id="UP000271125"/>
    </source>
</evidence>
<comment type="caution">
    <text evidence="3">The sequence shown here is derived from an EMBL/GenBank/DDBJ whole genome shotgun (WGS) entry which is preliminary data.</text>
</comment>
<dbReference type="InterPro" id="IPR050194">
    <property type="entry name" value="Glycosyltransferase_grp1"/>
</dbReference>
<feature type="domain" description="Glycosyl transferase family 1" evidence="1">
    <location>
        <begin position="198"/>
        <end position="357"/>
    </location>
</feature>
<evidence type="ECO:0000259" key="2">
    <source>
        <dbReference type="Pfam" id="PF13439"/>
    </source>
</evidence>
<dbReference type="Pfam" id="PF13439">
    <property type="entry name" value="Glyco_transf_4"/>
    <property type="match status" value="1"/>
</dbReference>
<dbReference type="Pfam" id="PF00534">
    <property type="entry name" value="Glycos_transf_1"/>
    <property type="match status" value="1"/>
</dbReference>
<dbReference type="Gene3D" id="3.40.50.2000">
    <property type="entry name" value="Glycogen Phosphorylase B"/>
    <property type="match status" value="2"/>
</dbReference>
<dbReference type="PANTHER" id="PTHR45947:SF3">
    <property type="entry name" value="SULFOQUINOVOSYL TRANSFERASE SQD2"/>
    <property type="match status" value="1"/>
</dbReference>
<dbReference type="Proteomes" id="UP000271125">
    <property type="component" value="Unassembled WGS sequence"/>
</dbReference>
<dbReference type="SUPFAM" id="SSF53756">
    <property type="entry name" value="UDP-Glycosyltransferase/glycogen phosphorylase"/>
    <property type="match status" value="1"/>
</dbReference>
<proteinExistence type="predicted"/>
<dbReference type="InterPro" id="IPR028098">
    <property type="entry name" value="Glyco_trans_4-like_N"/>
</dbReference>
<name>A0A660SR28_UNCT6</name>
<dbReference type="InterPro" id="IPR001296">
    <property type="entry name" value="Glyco_trans_1"/>
</dbReference>
<dbReference type="AlphaFoldDB" id="A0A660SR28"/>
<sequence>MNLKGQLQCFLKRCLMRILAINWRDINNPLSGGAEIHLHEILKYIVNNGNKVTQISTLFKGAEKEEIIDGIRIIRCGGELYFNFAVPKLVIDEMRRNDYDIVIDDINKVPFYSPLYVNKPILAVIPHIFGKTIYNQADPLSATYVYFSELPIRKIYKNAYFEVISKSTEDDVVKRGIPRNRIKTIECGVDHNLYKLPKNRKKPNKKTIVYVGRIKKYKSVDHIVKAMPYILERMDVKLMIVGSGDYINTLKSLARNLDIQDKVFFTGYVSQERKVELLQKAYLSIYPSLIEGWGLVNIEANACGTPVVASNVPGLRDSVNIGRSGLLYEYGNLKDLANKVIYLLKDRERYNGFVKSSIEWASTFRWKNTGKETLNYIKSIIK</sequence>
<organism evidence="3 4">
    <name type="scientific">candidate division TA06 bacterium</name>
    <dbReference type="NCBI Taxonomy" id="2250710"/>
    <lineage>
        <taxon>Bacteria</taxon>
        <taxon>Bacteria division TA06</taxon>
    </lineage>
</organism>
<feature type="domain" description="Glycosyltransferase subfamily 4-like N-terminal" evidence="2">
    <location>
        <begin position="32"/>
        <end position="192"/>
    </location>
</feature>
<dbReference type="EMBL" id="QNBD01000025">
    <property type="protein sequence ID" value="RKX72390.1"/>
    <property type="molecule type" value="Genomic_DNA"/>
</dbReference>
<evidence type="ECO:0000259" key="1">
    <source>
        <dbReference type="Pfam" id="PF00534"/>
    </source>
</evidence>
<accession>A0A660SR28</accession>
<gene>
    <name evidence="3" type="ORF">DRP43_00915</name>
</gene>